<gene>
    <name evidence="1" type="ORF">GCM10017635_27970</name>
</gene>
<name>A0AAD3RU93_9RHOB</name>
<evidence type="ECO:0000313" key="2">
    <source>
        <dbReference type="Proteomes" id="UP001143349"/>
    </source>
</evidence>
<evidence type="ECO:0008006" key="3">
    <source>
        <dbReference type="Google" id="ProtNLM"/>
    </source>
</evidence>
<keyword evidence="2" id="KW-1185">Reference proteome</keyword>
<protein>
    <recommendedName>
        <fullName evidence="3">Beta-ketoacyl synthase N-terminal domain-containing protein</fullName>
    </recommendedName>
</protein>
<evidence type="ECO:0000313" key="1">
    <source>
        <dbReference type="EMBL" id="GLK65323.1"/>
    </source>
</evidence>
<organism evidence="1 2">
    <name type="scientific">Paracoccus kondratievae</name>
    <dbReference type="NCBI Taxonomy" id="135740"/>
    <lineage>
        <taxon>Bacteria</taxon>
        <taxon>Pseudomonadati</taxon>
        <taxon>Pseudomonadota</taxon>
        <taxon>Alphaproteobacteria</taxon>
        <taxon>Rhodobacterales</taxon>
        <taxon>Paracoccaceae</taxon>
        <taxon>Paracoccus</taxon>
    </lineage>
</organism>
<accession>A0AAD3RU93</accession>
<reference evidence="1" key="1">
    <citation type="journal article" date="2014" name="Int. J. Syst. Evol. Microbiol.">
        <title>Complete genome sequence of Corynebacterium casei LMG S-19264T (=DSM 44701T), isolated from a smear-ripened cheese.</title>
        <authorList>
            <consortium name="US DOE Joint Genome Institute (JGI-PGF)"/>
            <person name="Walter F."/>
            <person name="Albersmeier A."/>
            <person name="Kalinowski J."/>
            <person name="Ruckert C."/>
        </authorList>
    </citation>
    <scope>NUCLEOTIDE SEQUENCE</scope>
    <source>
        <strain evidence="1">VKM B-2222</strain>
    </source>
</reference>
<reference evidence="1" key="2">
    <citation type="submission" date="2023-01" db="EMBL/GenBank/DDBJ databases">
        <authorList>
            <person name="Sun Q."/>
            <person name="Evtushenko L."/>
        </authorList>
    </citation>
    <scope>NUCLEOTIDE SEQUENCE</scope>
    <source>
        <strain evidence="1">VKM B-2222</strain>
    </source>
</reference>
<dbReference type="EMBL" id="BSFH01000083">
    <property type="protein sequence ID" value="GLK65323.1"/>
    <property type="molecule type" value="Genomic_DNA"/>
</dbReference>
<sequence>MQQHLVAMGISSCLGQGLWEHHRKIAARDHRFRRQRTFLGSDFKPQLTVSPGDIGEQSALSRFMELGAEAIADLIAFPMLPLPGPRLHIAIALPVSCPQQGLRPSDLQELGDRLSEAILGHLAGDLAALRLYAKGAAGFAWALRDFAAAAVPEDALIILSGDSYRCRVRMNALLAQGRLFNRKHRYGQIPGEAAVAALFTPRAPEKAIARITGAAIEVETLREGETGATDFSAMSKACLSVLPADQLPSCWLTDWNNSRYGAAELSYAQLRLAGRFERDFETLHLPLVFGSTGAAGLGVALAASLSRPGCSLLTGSVELSAERAALASVSCGSGKPHPR</sequence>
<dbReference type="Proteomes" id="UP001143349">
    <property type="component" value="Unassembled WGS sequence"/>
</dbReference>
<proteinExistence type="predicted"/>
<dbReference type="AlphaFoldDB" id="A0AAD3RU93"/>
<comment type="caution">
    <text evidence="1">The sequence shown here is derived from an EMBL/GenBank/DDBJ whole genome shotgun (WGS) entry which is preliminary data.</text>
</comment>
<dbReference type="RefSeq" id="WP_271180060.1">
    <property type="nucleotide sequence ID" value="NZ_BSFH01000083.1"/>
</dbReference>